<protein>
    <submittedName>
        <fullName evidence="2">Uncharacterized protein</fullName>
    </submittedName>
</protein>
<organism evidence="2 3">
    <name type="scientific">Dendrothele bispora (strain CBS 962.96)</name>
    <dbReference type="NCBI Taxonomy" id="1314807"/>
    <lineage>
        <taxon>Eukaryota</taxon>
        <taxon>Fungi</taxon>
        <taxon>Dikarya</taxon>
        <taxon>Basidiomycota</taxon>
        <taxon>Agaricomycotina</taxon>
        <taxon>Agaricomycetes</taxon>
        <taxon>Agaricomycetidae</taxon>
        <taxon>Agaricales</taxon>
        <taxon>Agaricales incertae sedis</taxon>
        <taxon>Dendrothele</taxon>
    </lineage>
</organism>
<name>A0A4S8KY26_DENBC</name>
<keyword evidence="1" id="KW-0812">Transmembrane</keyword>
<evidence type="ECO:0000313" key="3">
    <source>
        <dbReference type="Proteomes" id="UP000297245"/>
    </source>
</evidence>
<dbReference type="EMBL" id="ML179858">
    <property type="protein sequence ID" value="THU80924.1"/>
    <property type="molecule type" value="Genomic_DNA"/>
</dbReference>
<dbReference type="AlphaFoldDB" id="A0A4S8KY26"/>
<accession>A0A4S8KY26</accession>
<evidence type="ECO:0000256" key="1">
    <source>
        <dbReference type="SAM" id="Phobius"/>
    </source>
</evidence>
<keyword evidence="1" id="KW-1133">Transmembrane helix</keyword>
<evidence type="ECO:0000313" key="2">
    <source>
        <dbReference type="EMBL" id="THU80924.1"/>
    </source>
</evidence>
<keyword evidence="1" id="KW-0472">Membrane</keyword>
<proteinExistence type="predicted"/>
<reference evidence="2 3" key="1">
    <citation type="journal article" date="2019" name="Nat. Ecol. Evol.">
        <title>Megaphylogeny resolves global patterns of mushroom evolution.</title>
        <authorList>
            <person name="Varga T."/>
            <person name="Krizsan K."/>
            <person name="Foldi C."/>
            <person name="Dima B."/>
            <person name="Sanchez-Garcia M."/>
            <person name="Sanchez-Ramirez S."/>
            <person name="Szollosi G.J."/>
            <person name="Szarkandi J.G."/>
            <person name="Papp V."/>
            <person name="Albert L."/>
            <person name="Andreopoulos W."/>
            <person name="Angelini C."/>
            <person name="Antonin V."/>
            <person name="Barry K.W."/>
            <person name="Bougher N.L."/>
            <person name="Buchanan P."/>
            <person name="Buyck B."/>
            <person name="Bense V."/>
            <person name="Catcheside P."/>
            <person name="Chovatia M."/>
            <person name="Cooper J."/>
            <person name="Damon W."/>
            <person name="Desjardin D."/>
            <person name="Finy P."/>
            <person name="Geml J."/>
            <person name="Haridas S."/>
            <person name="Hughes K."/>
            <person name="Justo A."/>
            <person name="Karasinski D."/>
            <person name="Kautmanova I."/>
            <person name="Kiss B."/>
            <person name="Kocsube S."/>
            <person name="Kotiranta H."/>
            <person name="LaButti K.M."/>
            <person name="Lechner B.E."/>
            <person name="Liimatainen K."/>
            <person name="Lipzen A."/>
            <person name="Lukacs Z."/>
            <person name="Mihaltcheva S."/>
            <person name="Morgado L.N."/>
            <person name="Niskanen T."/>
            <person name="Noordeloos M.E."/>
            <person name="Ohm R.A."/>
            <person name="Ortiz-Santana B."/>
            <person name="Ovrebo C."/>
            <person name="Racz N."/>
            <person name="Riley R."/>
            <person name="Savchenko A."/>
            <person name="Shiryaev A."/>
            <person name="Soop K."/>
            <person name="Spirin V."/>
            <person name="Szebenyi C."/>
            <person name="Tomsovsky M."/>
            <person name="Tulloss R.E."/>
            <person name="Uehling J."/>
            <person name="Grigoriev I.V."/>
            <person name="Vagvolgyi C."/>
            <person name="Papp T."/>
            <person name="Martin F.M."/>
            <person name="Miettinen O."/>
            <person name="Hibbett D.S."/>
            <person name="Nagy L.G."/>
        </authorList>
    </citation>
    <scope>NUCLEOTIDE SEQUENCE [LARGE SCALE GENOMIC DNA]</scope>
    <source>
        <strain evidence="2 3">CBS 962.96</strain>
    </source>
</reference>
<feature type="transmembrane region" description="Helical" evidence="1">
    <location>
        <begin position="47"/>
        <end position="67"/>
    </location>
</feature>
<dbReference type="Proteomes" id="UP000297245">
    <property type="component" value="Unassembled WGS sequence"/>
</dbReference>
<keyword evidence="3" id="KW-1185">Reference proteome</keyword>
<gene>
    <name evidence="2" type="ORF">K435DRAFT_489766</name>
</gene>
<sequence>MTHCTPCGFFLCWRVNAASRSRSSKIINSNWTRNKPLKFLSFGTEDMLGDGTYVTVVFLCSSLLLFFHRKLSQICGFCSKYSNPCGLL</sequence>